<keyword evidence="2" id="KW-1185">Reference proteome</keyword>
<organism evidence="1 2">
    <name type="scientific">Octopus vulgaris</name>
    <name type="common">Common octopus</name>
    <dbReference type="NCBI Taxonomy" id="6645"/>
    <lineage>
        <taxon>Eukaryota</taxon>
        <taxon>Metazoa</taxon>
        <taxon>Spiralia</taxon>
        <taxon>Lophotrochozoa</taxon>
        <taxon>Mollusca</taxon>
        <taxon>Cephalopoda</taxon>
        <taxon>Coleoidea</taxon>
        <taxon>Octopodiformes</taxon>
        <taxon>Octopoda</taxon>
        <taxon>Incirrata</taxon>
        <taxon>Octopodidae</taxon>
        <taxon>Octopus</taxon>
    </lineage>
</organism>
<evidence type="ECO:0000313" key="2">
    <source>
        <dbReference type="Proteomes" id="UP001162480"/>
    </source>
</evidence>
<dbReference type="EMBL" id="OX597815">
    <property type="protein sequence ID" value="CAI9718617.1"/>
    <property type="molecule type" value="Genomic_DNA"/>
</dbReference>
<sequence length="76" mass="8588">MCISEAGGESAIQKTRGVNLRKEHYSLGGKFNNNSHKAKIILTKRGDIKVYPYNLMNNPENPNSKDFKENVTSYNL</sequence>
<protein>
    <submittedName>
        <fullName evidence="1">Uncharacterized protein</fullName>
    </submittedName>
</protein>
<proteinExistence type="predicted"/>
<dbReference type="AlphaFoldDB" id="A0AA36AP34"/>
<name>A0AA36AP34_OCTVU</name>
<dbReference type="Proteomes" id="UP001162480">
    <property type="component" value="Chromosome 2"/>
</dbReference>
<reference evidence="1" key="1">
    <citation type="submission" date="2023-08" db="EMBL/GenBank/DDBJ databases">
        <authorList>
            <person name="Alioto T."/>
            <person name="Alioto T."/>
            <person name="Gomez Garrido J."/>
        </authorList>
    </citation>
    <scope>NUCLEOTIDE SEQUENCE</scope>
</reference>
<gene>
    <name evidence="1" type="ORF">OCTVUL_1B011391</name>
</gene>
<accession>A0AA36AP34</accession>
<evidence type="ECO:0000313" key="1">
    <source>
        <dbReference type="EMBL" id="CAI9718617.1"/>
    </source>
</evidence>